<feature type="compositionally biased region" description="Polar residues" evidence="1">
    <location>
        <begin position="1"/>
        <end position="21"/>
    </location>
</feature>
<proteinExistence type="predicted"/>
<protein>
    <recommendedName>
        <fullName evidence="4">SH3 domain-containing protein</fullName>
    </recommendedName>
</protein>
<sequence>MTETNQNQNNRPSTDTSSQIVSNSEEPESSTGSTEQSDAESTNQRFLGIPMPLLLAILTGLGTALGAVLTSAGEVLTSYLEFDAQFRQGRQEFEFELIREALEVQNLPQDVNENETEGDDEAASGVIRFAQDSSSTEEDASENLIEQNKEDRLRAAQELEFYADIGIIKSLDAEKVREWATEREEELPRLQSTNSATRNNLGDTCFFVDQTVSVYSAPSFDSAVVGIYPVGSIAFTTSTFEAVSIQEGTNEFILMSMFDGNLGWVPRSPAGSDVSNLIALPPRECANPESINASLYRPSSDTAGRAR</sequence>
<dbReference type="EMBL" id="QVFV01000008">
    <property type="protein sequence ID" value="RZM75368.1"/>
    <property type="molecule type" value="Genomic_DNA"/>
</dbReference>
<comment type="caution">
    <text evidence="2">The sequence shown here is derived from an EMBL/GenBank/DDBJ whole genome shotgun (WGS) entry which is preliminary data.</text>
</comment>
<accession>A0A4Q7E1M3</accession>
<dbReference type="AlphaFoldDB" id="A0A4Q7E1M3"/>
<gene>
    <name evidence="2" type="ORF">DYY88_20730</name>
</gene>
<reference evidence="2 3" key="1">
    <citation type="submission" date="2018-11" db="EMBL/GenBank/DDBJ databases">
        <title>Whole genome sequencing of an environmental sample.</title>
        <authorList>
            <person name="Sarangi A.N."/>
            <person name="Singh D."/>
            <person name="Tripathy S."/>
        </authorList>
    </citation>
    <scope>NUCLEOTIDE SEQUENCE [LARGE SCALE GENOMIC DNA]</scope>
    <source>
        <strain evidence="2 3">Lakshadweep</strain>
    </source>
</reference>
<dbReference type="Proteomes" id="UP000292459">
    <property type="component" value="Unassembled WGS sequence"/>
</dbReference>
<evidence type="ECO:0008006" key="4">
    <source>
        <dbReference type="Google" id="ProtNLM"/>
    </source>
</evidence>
<evidence type="ECO:0000256" key="1">
    <source>
        <dbReference type="SAM" id="MobiDB-lite"/>
    </source>
</evidence>
<evidence type="ECO:0000313" key="2">
    <source>
        <dbReference type="EMBL" id="RZM75368.1"/>
    </source>
</evidence>
<name>A0A4Q7E1M3_9CYAN</name>
<keyword evidence="3" id="KW-1185">Reference proteome</keyword>
<organism evidence="2 3">
    <name type="scientific">Leptolyngbya iicbica LK</name>
    <dbReference type="NCBI Taxonomy" id="2294035"/>
    <lineage>
        <taxon>Bacteria</taxon>
        <taxon>Bacillati</taxon>
        <taxon>Cyanobacteriota</taxon>
        <taxon>Cyanophyceae</taxon>
        <taxon>Leptolyngbyales</taxon>
        <taxon>Leptolyngbyaceae</taxon>
        <taxon>Leptolyngbya group</taxon>
        <taxon>Leptolyngbya</taxon>
        <taxon>Leptolyngbya iicbica</taxon>
    </lineage>
</organism>
<dbReference type="RefSeq" id="WP_130199545.1">
    <property type="nucleotide sequence ID" value="NZ_QVFV01000008.1"/>
</dbReference>
<evidence type="ECO:0000313" key="3">
    <source>
        <dbReference type="Proteomes" id="UP000292459"/>
    </source>
</evidence>
<feature type="region of interest" description="Disordered" evidence="1">
    <location>
        <begin position="1"/>
        <end position="42"/>
    </location>
</feature>